<dbReference type="Pfam" id="PF03544">
    <property type="entry name" value="TonB_C"/>
    <property type="match status" value="1"/>
</dbReference>
<organism evidence="8 9">
    <name type="scientific">Roseiterribacter gracilis</name>
    <dbReference type="NCBI Taxonomy" id="2812848"/>
    <lineage>
        <taxon>Bacteria</taxon>
        <taxon>Pseudomonadati</taxon>
        <taxon>Pseudomonadota</taxon>
        <taxon>Alphaproteobacteria</taxon>
        <taxon>Rhodospirillales</taxon>
        <taxon>Roseiterribacteraceae</taxon>
        <taxon>Roseiterribacter</taxon>
    </lineage>
</organism>
<dbReference type="GO" id="GO:0015891">
    <property type="term" value="P:siderophore transport"/>
    <property type="evidence" value="ECO:0007669"/>
    <property type="project" value="InterPro"/>
</dbReference>
<dbReference type="PRINTS" id="PR01374">
    <property type="entry name" value="TONBPROTEIN"/>
</dbReference>
<evidence type="ECO:0000259" key="7">
    <source>
        <dbReference type="PROSITE" id="PS52015"/>
    </source>
</evidence>
<sequence length="117" mass="12710">MRIFLAALCLSLTQPAFAASGPPVTAPVVRTEIDQFRKVAGPNPTYPAQAQREGITGVVGLKVTTDAQSRVINVVVLDETPAGNEFGRHAVDVMKYWTFEPAAAGKTFPYRMTFKLK</sequence>
<keyword evidence="5" id="KW-0813">Transport</keyword>
<keyword evidence="2" id="KW-0812">Transmembrane</keyword>
<dbReference type="NCBIfam" id="TIGR01352">
    <property type="entry name" value="tonB_Cterm"/>
    <property type="match status" value="1"/>
</dbReference>
<evidence type="ECO:0000256" key="1">
    <source>
        <dbReference type="ARBA" id="ARBA00004167"/>
    </source>
</evidence>
<keyword evidence="4" id="KW-0472">Membrane</keyword>
<dbReference type="InterPro" id="IPR003538">
    <property type="entry name" value="TonB"/>
</dbReference>
<keyword evidence="3" id="KW-1133">Transmembrane helix</keyword>
<keyword evidence="5" id="KW-0735">Signal-anchor</keyword>
<dbReference type="InterPro" id="IPR037682">
    <property type="entry name" value="TonB_C"/>
</dbReference>
<dbReference type="Proteomes" id="UP000681075">
    <property type="component" value="Unassembled WGS sequence"/>
</dbReference>
<feature type="domain" description="TonB C-terminal" evidence="7">
    <location>
        <begin position="31"/>
        <end position="117"/>
    </location>
</feature>
<keyword evidence="5" id="KW-0653">Protein transport</keyword>
<comment type="similarity">
    <text evidence="5">Belongs to the TonB family.</text>
</comment>
<evidence type="ECO:0000256" key="2">
    <source>
        <dbReference type="ARBA" id="ARBA00022692"/>
    </source>
</evidence>
<protein>
    <recommendedName>
        <fullName evidence="5">Protein TonB</fullName>
    </recommendedName>
</protein>
<keyword evidence="6" id="KW-0732">Signal</keyword>
<dbReference type="GO" id="GO:0030288">
    <property type="term" value="C:outer membrane-bounded periplasmic space"/>
    <property type="evidence" value="ECO:0007669"/>
    <property type="project" value="InterPro"/>
</dbReference>
<name>A0A8S8XD62_9PROT</name>
<dbReference type="EMBL" id="BOPV01000001">
    <property type="protein sequence ID" value="GIL39217.1"/>
    <property type="molecule type" value="Genomic_DNA"/>
</dbReference>
<dbReference type="InterPro" id="IPR006260">
    <property type="entry name" value="TonB/TolA_C"/>
</dbReference>
<dbReference type="GO" id="GO:0055085">
    <property type="term" value="P:transmembrane transport"/>
    <property type="evidence" value="ECO:0007669"/>
    <property type="project" value="InterPro"/>
</dbReference>
<comment type="caution">
    <text evidence="8">The sequence shown here is derived from an EMBL/GenBank/DDBJ whole genome shotgun (WGS) entry which is preliminary data.</text>
</comment>
<dbReference type="AlphaFoldDB" id="A0A8S8XD62"/>
<dbReference type="GO" id="GO:0031992">
    <property type="term" value="F:energy transducer activity"/>
    <property type="evidence" value="ECO:0007669"/>
    <property type="project" value="InterPro"/>
</dbReference>
<keyword evidence="5" id="KW-0997">Cell inner membrane</keyword>
<proteinExistence type="inferred from homology"/>
<evidence type="ECO:0000256" key="4">
    <source>
        <dbReference type="ARBA" id="ARBA00023136"/>
    </source>
</evidence>
<feature type="chain" id="PRO_5035820868" description="Protein TonB" evidence="6">
    <location>
        <begin position="19"/>
        <end position="117"/>
    </location>
</feature>
<evidence type="ECO:0000256" key="3">
    <source>
        <dbReference type="ARBA" id="ARBA00022989"/>
    </source>
</evidence>
<evidence type="ECO:0000256" key="6">
    <source>
        <dbReference type="SAM" id="SignalP"/>
    </source>
</evidence>
<evidence type="ECO:0000256" key="5">
    <source>
        <dbReference type="RuleBase" id="RU362123"/>
    </source>
</evidence>
<evidence type="ECO:0000313" key="8">
    <source>
        <dbReference type="EMBL" id="GIL39217.1"/>
    </source>
</evidence>
<reference evidence="8" key="1">
    <citation type="submission" date="2021-02" db="EMBL/GenBank/DDBJ databases">
        <title>Genome sequence of Rhodospirillales sp. strain TMPK1 isolated from soil.</title>
        <authorList>
            <person name="Nakai R."/>
            <person name="Kusada H."/>
            <person name="Tamaki H."/>
        </authorList>
    </citation>
    <scope>NUCLEOTIDE SEQUENCE</scope>
    <source>
        <strain evidence="8">TMPK1</strain>
    </source>
</reference>
<gene>
    <name evidence="8" type="ORF">TMPK1_14540</name>
</gene>
<evidence type="ECO:0000313" key="9">
    <source>
        <dbReference type="Proteomes" id="UP000681075"/>
    </source>
</evidence>
<dbReference type="PROSITE" id="PS52015">
    <property type="entry name" value="TONB_CTD"/>
    <property type="match status" value="1"/>
</dbReference>
<accession>A0A8S8XD62</accession>
<dbReference type="Gene3D" id="3.30.2420.10">
    <property type="entry name" value="TonB"/>
    <property type="match status" value="1"/>
</dbReference>
<dbReference type="SUPFAM" id="SSF74653">
    <property type="entry name" value="TolA/TonB C-terminal domain"/>
    <property type="match status" value="1"/>
</dbReference>
<comment type="subcellular location">
    <subcellularLocation>
        <location evidence="5">Cell inner membrane</location>
        <topology evidence="5">Single-pass membrane protein</topology>
        <orientation evidence="5">Periplasmic side</orientation>
    </subcellularLocation>
    <subcellularLocation>
        <location evidence="1">Membrane</location>
        <topology evidence="1">Single-pass membrane protein</topology>
    </subcellularLocation>
</comment>
<keyword evidence="5" id="KW-1003">Cell membrane</keyword>
<dbReference type="GO" id="GO:0015031">
    <property type="term" value="P:protein transport"/>
    <property type="evidence" value="ECO:0007669"/>
    <property type="project" value="UniProtKB-UniRule"/>
</dbReference>
<dbReference type="GO" id="GO:0005886">
    <property type="term" value="C:plasma membrane"/>
    <property type="evidence" value="ECO:0007669"/>
    <property type="project" value="UniProtKB-SubCell"/>
</dbReference>
<dbReference type="RefSeq" id="WP_420242315.1">
    <property type="nucleotide sequence ID" value="NZ_BOPV01000001.1"/>
</dbReference>
<comment type="function">
    <text evidence="5">Interacts with outer membrane receptor proteins that carry out high-affinity binding and energy dependent uptake into the periplasmic space of specific substrates. It could act to transduce energy from the cytoplasmic membrane to specific energy-requiring processes in the outer membrane, resulting in the release into the periplasm of ligands bound by these outer membrane proteins.</text>
</comment>
<keyword evidence="9" id="KW-1185">Reference proteome</keyword>
<feature type="signal peptide" evidence="6">
    <location>
        <begin position="1"/>
        <end position="18"/>
    </location>
</feature>